<reference evidence="3" key="1">
    <citation type="submission" date="2022-10" db="EMBL/GenBank/DDBJ databases">
        <title>Genome assembly of Pristionchus species.</title>
        <authorList>
            <person name="Yoshida K."/>
            <person name="Sommer R.J."/>
        </authorList>
    </citation>
    <scope>NUCLEOTIDE SEQUENCE [LARGE SCALE GENOMIC DNA]</scope>
    <source>
        <strain evidence="3">RS5460</strain>
    </source>
</reference>
<evidence type="ECO:0000313" key="2">
    <source>
        <dbReference type="EMBL" id="GMR44892.1"/>
    </source>
</evidence>
<dbReference type="Proteomes" id="UP001328107">
    <property type="component" value="Unassembled WGS sequence"/>
</dbReference>
<feature type="signal peptide" evidence="1">
    <location>
        <begin position="1"/>
        <end position="19"/>
    </location>
</feature>
<comment type="caution">
    <text evidence="2">The sequence shown here is derived from an EMBL/GenBank/DDBJ whole genome shotgun (WGS) entry which is preliminary data.</text>
</comment>
<keyword evidence="1" id="KW-0732">Signal</keyword>
<keyword evidence="3" id="KW-1185">Reference proteome</keyword>
<organism evidence="2 3">
    <name type="scientific">Pristionchus mayeri</name>
    <dbReference type="NCBI Taxonomy" id="1317129"/>
    <lineage>
        <taxon>Eukaryota</taxon>
        <taxon>Metazoa</taxon>
        <taxon>Ecdysozoa</taxon>
        <taxon>Nematoda</taxon>
        <taxon>Chromadorea</taxon>
        <taxon>Rhabditida</taxon>
        <taxon>Rhabditina</taxon>
        <taxon>Diplogasteromorpha</taxon>
        <taxon>Diplogasteroidea</taxon>
        <taxon>Neodiplogasteridae</taxon>
        <taxon>Pristionchus</taxon>
    </lineage>
</organism>
<dbReference type="EMBL" id="BTRK01000004">
    <property type="protein sequence ID" value="GMR44892.1"/>
    <property type="molecule type" value="Genomic_DNA"/>
</dbReference>
<feature type="chain" id="PRO_5043048978" evidence="1">
    <location>
        <begin position="20"/>
        <end position="61"/>
    </location>
</feature>
<feature type="non-terminal residue" evidence="2">
    <location>
        <position position="1"/>
    </location>
</feature>
<protein>
    <submittedName>
        <fullName evidence="2">Uncharacterized protein</fullName>
    </submittedName>
</protein>
<dbReference type="AlphaFoldDB" id="A0AAN5HXJ6"/>
<accession>A0AAN5HXJ6</accession>
<proteinExistence type="predicted"/>
<evidence type="ECO:0000256" key="1">
    <source>
        <dbReference type="SAM" id="SignalP"/>
    </source>
</evidence>
<name>A0AAN5HXJ6_9BILA</name>
<evidence type="ECO:0000313" key="3">
    <source>
        <dbReference type="Proteomes" id="UP001328107"/>
    </source>
</evidence>
<gene>
    <name evidence="2" type="ORF">PMAYCL1PPCAC_15087</name>
</gene>
<sequence length="61" mass="6901">RLLLPILAVICLLTPLVGAILRMSVFDDDFIANNGLNAFQNQRRPGLSGMMMRNFPMLRRV</sequence>